<evidence type="ECO:0000313" key="2">
    <source>
        <dbReference type="EMBL" id="CDZ77356.1"/>
    </source>
</evidence>
<dbReference type="EMBL" id="CCSB01000002">
    <property type="protein sequence ID" value="CDZ77356.1"/>
    <property type="molecule type" value="Genomic_DNA"/>
</dbReference>
<feature type="region of interest" description="Disordered" evidence="1">
    <location>
        <begin position="567"/>
        <end position="612"/>
    </location>
</feature>
<dbReference type="AlphaFoldDB" id="A0A078KWJ3"/>
<reference evidence="2 3" key="1">
    <citation type="submission" date="2014-06" db="EMBL/GenBank/DDBJ databases">
        <authorList>
            <person name="Urmite Genomes Urmite Genomes"/>
        </authorList>
    </citation>
    <scope>NUCLEOTIDE SEQUENCE [LARGE SCALE GENOMIC DNA]</scope>
</reference>
<dbReference type="RefSeq" id="WP_043873907.1">
    <property type="nucleotide sequence ID" value="NZ_CCVW01000002.1"/>
</dbReference>
<proteinExistence type="predicted"/>
<keyword evidence="3" id="KW-1185">Reference proteome</keyword>
<gene>
    <name evidence="2" type="ORF">BN59_01639</name>
</gene>
<evidence type="ECO:0000313" key="3">
    <source>
        <dbReference type="Proteomes" id="UP000044071"/>
    </source>
</evidence>
<feature type="compositionally biased region" description="Polar residues" evidence="1">
    <location>
        <begin position="580"/>
        <end position="597"/>
    </location>
</feature>
<organism evidence="2 3">
    <name type="scientific">Legionella massiliensis</name>
    <dbReference type="NCBI Taxonomy" id="1034943"/>
    <lineage>
        <taxon>Bacteria</taxon>
        <taxon>Pseudomonadati</taxon>
        <taxon>Pseudomonadota</taxon>
        <taxon>Gammaproteobacteria</taxon>
        <taxon>Legionellales</taxon>
        <taxon>Legionellaceae</taxon>
        <taxon>Legionella</taxon>
    </lineage>
</organism>
<name>A0A078KWJ3_9GAMM</name>
<evidence type="ECO:0000256" key="1">
    <source>
        <dbReference type="SAM" id="MobiDB-lite"/>
    </source>
</evidence>
<dbReference type="Proteomes" id="UP000044071">
    <property type="component" value="Unassembled WGS sequence"/>
</dbReference>
<feature type="compositionally biased region" description="Basic and acidic residues" evidence="1">
    <location>
        <begin position="567"/>
        <end position="579"/>
    </location>
</feature>
<dbReference type="OrthoDB" id="5653251at2"/>
<protein>
    <submittedName>
        <fullName evidence="2">Uncharacterized protein</fullName>
    </submittedName>
</protein>
<dbReference type="eggNOG" id="ENOG5031898">
    <property type="taxonomic scope" value="Bacteria"/>
</dbReference>
<accession>A0A078KWJ3</accession>
<sequence>MLKIKEIVISSPTSGETNLSSYQIKNGRRPLIIAMGHNSSDRVYSMLGYITNLMQNAAIAHSANLQENAALHDGSELITRVSLDEFSFYPKDRPLTIDEYRYIIGEVYKLAKTLPPNVHIQLATFPVYWPNGVVQNCNLYVQSPKRIGQEPLIHHMSKENASHIDFQYGYLNQGVARSIPLTGDRPDLDKRCEPGQDCDPNLVLRGTGVAVYDVNQYKNALRITSANGQKALQVVDICLDHAYGVGKQHLSALMTQLGLRREHVPVLASHIISSKTIDEEEANAAATVVHADVRNGKVGKHKPVFAKQAVNFNVGGFGANAQYSVYQPKVVGFLSGKDFDKAINYNFLGHPVNVNAIYGNGTTMLHDIVNDITTETDLKRTLSRIQTLQKYGLSIDIPNAQGFTVRELVCRQTVNALNSRDDVLSLMTMQIAKQLGITTNQIIASDTPKSPLAIPPKIEVPPKVNPNNILDNFIERTIIEFKIKNKVDLSYAQQIIENQLFDYYLGKIEVDKLSEIYGFRQKFIDGTFSKQMIMETFKDYPDFQSKIARHEERIALKKEIAELKMKLASKEHEHPDPDKTTNPVNKHSFFGTSQSAEKQAEVENAPNSLYHD</sequence>